<dbReference type="AlphaFoldDB" id="S8CWB3"/>
<dbReference type="Proteomes" id="UP000015453">
    <property type="component" value="Unassembled WGS sequence"/>
</dbReference>
<dbReference type="SMART" id="SM01037">
    <property type="entry name" value="Bet_v_1"/>
    <property type="match status" value="1"/>
</dbReference>
<sequence length="145" mass="16239">MGAKGKLVVAHEFPSKGEVFHQILKNNPHSFSTSSPQFIQGCVVDEGEFGKEGSVIIGNFTHDGKEKVAKHLIEKVDDDKKLISLRIIGGDLLDEYKEFVATFHVESEDGKDLVTWTFEYETLNDEVGPPFTLIRLAFRMIADVE</sequence>
<dbReference type="EMBL" id="AUSU01001398">
    <property type="protein sequence ID" value="EPS71115.1"/>
    <property type="molecule type" value="Genomic_DNA"/>
</dbReference>
<dbReference type="CDD" id="cd07816">
    <property type="entry name" value="Bet_v1-like"/>
    <property type="match status" value="1"/>
</dbReference>
<organism evidence="2 3">
    <name type="scientific">Genlisea aurea</name>
    <dbReference type="NCBI Taxonomy" id="192259"/>
    <lineage>
        <taxon>Eukaryota</taxon>
        <taxon>Viridiplantae</taxon>
        <taxon>Streptophyta</taxon>
        <taxon>Embryophyta</taxon>
        <taxon>Tracheophyta</taxon>
        <taxon>Spermatophyta</taxon>
        <taxon>Magnoliopsida</taxon>
        <taxon>eudicotyledons</taxon>
        <taxon>Gunneridae</taxon>
        <taxon>Pentapetalae</taxon>
        <taxon>asterids</taxon>
        <taxon>lamiids</taxon>
        <taxon>Lamiales</taxon>
        <taxon>Lentibulariaceae</taxon>
        <taxon>Genlisea</taxon>
    </lineage>
</organism>
<comment type="caution">
    <text evidence="2">The sequence shown here is derived from an EMBL/GenBank/DDBJ whole genome shotgun (WGS) entry which is preliminary data.</text>
</comment>
<dbReference type="GO" id="GO:0006952">
    <property type="term" value="P:defense response"/>
    <property type="evidence" value="ECO:0007669"/>
    <property type="project" value="InterPro"/>
</dbReference>
<dbReference type="InterPro" id="IPR000916">
    <property type="entry name" value="Bet_v_I/MLP"/>
</dbReference>
<evidence type="ECO:0000313" key="3">
    <source>
        <dbReference type="Proteomes" id="UP000015453"/>
    </source>
</evidence>
<dbReference type="PANTHER" id="PTHR31907">
    <property type="entry name" value="MLP-LIKE PROTEIN 423"/>
    <property type="match status" value="1"/>
</dbReference>
<accession>S8CWB3</accession>
<dbReference type="InterPro" id="IPR051761">
    <property type="entry name" value="MLP-like_ligand-binding"/>
</dbReference>
<protein>
    <recommendedName>
        <fullName evidence="1">Bet v I/Major latex protein domain-containing protein</fullName>
    </recommendedName>
</protein>
<feature type="non-terminal residue" evidence="2">
    <location>
        <position position="145"/>
    </location>
</feature>
<dbReference type="SUPFAM" id="SSF55961">
    <property type="entry name" value="Bet v1-like"/>
    <property type="match status" value="1"/>
</dbReference>
<name>S8CWB3_9LAMI</name>
<evidence type="ECO:0000313" key="2">
    <source>
        <dbReference type="EMBL" id="EPS71115.1"/>
    </source>
</evidence>
<proteinExistence type="predicted"/>
<dbReference type="OrthoDB" id="1847301at2759"/>
<dbReference type="InterPro" id="IPR023393">
    <property type="entry name" value="START-like_dom_sf"/>
</dbReference>
<reference evidence="2 3" key="1">
    <citation type="journal article" date="2013" name="BMC Genomics">
        <title>The miniature genome of a carnivorous plant Genlisea aurea contains a low number of genes and short non-coding sequences.</title>
        <authorList>
            <person name="Leushkin E.V."/>
            <person name="Sutormin R.A."/>
            <person name="Nabieva E.R."/>
            <person name="Penin A.A."/>
            <person name="Kondrashov A.S."/>
            <person name="Logacheva M.D."/>
        </authorList>
    </citation>
    <scope>NUCLEOTIDE SEQUENCE [LARGE SCALE GENOMIC DNA]</scope>
</reference>
<gene>
    <name evidence="2" type="ORF">M569_03645</name>
</gene>
<feature type="domain" description="Bet v I/Major latex protein" evidence="1">
    <location>
        <begin position="2"/>
        <end position="145"/>
    </location>
</feature>
<dbReference type="Pfam" id="PF00407">
    <property type="entry name" value="Bet_v_1"/>
    <property type="match status" value="1"/>
</dbReference>
<dbReference type="Gene3D" id="3.30.530.20">
    <property type="match status" value="1"/>
</dbReference>
<evidence type="ECO:0000259" key="1">
    <source>
        <dbReference type="SMART" id="SM01037"/>
    </source>
</evidence>
<keyword evidence="3" id="KW-1185">Reference proteome</keyword>